<keyword evidence="9" id="KW-1185">Reference proteome</keyword>
<evidence type="ECO:0000259" key="6">
    <source>
        <dbReference type="Pfam" id="PF01782"/>
    </source>
</evidence>
<dbReference type="InterPro" id="IPR011033">
    <property type="entry name" value="PRC_barrel-like_sf"/>
</dbReference>
<dbReference type="InterPro" id="IPR011961">
    <property type="entry name" value="RimM"/>
</dbReference>
<dbReference type="InterPro" id="IPR002676">
    <property type="entry name" value="RimM_N"/>
</dbReference>
<dbReference type="GO" id="GO:0005737">
    <property type="term" value="C:cytoplasm"/>
    <property type="evidence" value="ECO:0007669"/>
    <property type="project" value="UniProtKB-SubCell"/>
</dbReference>
<dbReference type="PANTHER" id="PTHR33692">
    <property type="entry name" value="RIBOSOME MATURATION FACTOR RIMM"/>
    <property type="match status" value="1"/>
</dbReference>
<comment type="subcellular location">
    <subcellularLocation>
        <location evidence="5">Cytoplasm</location>
    </subcellularLocation>
</comment>
<comment type="domain">
    <text evidence="5">The PRC barrel domain binds ribosomal protein uS19.</text>
</comment>
<sequence length="176" mass="19158">MTSRSADRRICLGAFAGAHGVKGDAKIKSFTDMPKSVATYGPVETEDGSRQFTLTILKELNNAIVLVRAPEIQSREDAESLKGVKLYVFRDALPPPDEDEFYMEDLIGLNAVDELGEELGVIKAVYNFGADDILELANIPGVKGVRLVAFTKDAVPEIALAARRITIARKHLASKL</sequence>
<evidence type="ECO:0000256" key="1">
    <source>
        <dbReference type="ARBA" id="ARBA00022490"/>
    </source>
</evidence>
<dbReference type="GO" id="GO:0005840">
    <property type="term" value="C:ribosome"/>
    <property type="evidence" value="ECO:0007669"/>
    <property type="project" value="InterPro"/>
</dbReference>
<dbReference type="PANTHER" id="PTHR33692:SF1">
    <property type="entry name" value="RIBOSOME MATURATION FACTOR RIMM"/>
    <property type="match status" value="1"/>
</dbReference>
<evidence type="ECO:0000256" key="4">
    <source>
        <dbReference type="ARBA" id="ARBA00023186"/>
    </source>
</evidence>
<dbReference type="HAMAP" id="MF_00014">
    <property type="entry name" value="Ribosome_mat_RimM"/>
    <property type="match status" value="1"/>
</dbReference>
<dbReference type="GO" id="GO:0042274">
    <property type="term" value="P:ribosomal small subunit biogenesis"/>
    <property type="evidence" value="ECO:0007669"/>
    <property type="project" value="UniProtKB-UniRule"/>
</dbReference>
<dbReference type="GO" id="GO:0006364">
    <property type="term" value="P:rRNA processing"/>
    <property type="evidence" value="ECO:0007669"/>
    <property type="project" value="UniProtKB-UniRule"/>
</dbReference>
<proteinExistence type="inferred from homology"/>
<comment type="subunit">
    <text evidence="5">Binds ribosomal protein uS19.</text>
</comment>
<reference evidence="8" key="1">
    <citation type="submission" date="2023-02" db="EMBL/GenBank/DDBJ databases">
        <title>Genome sequence of Hyphococcus flavus.</title>
        <authorList>
            <person name="Rong J.-C."/>
            <person name="Zhao Q."/>
            <person name="Yi M."/>
            <person name="Wu J.-Y."/>
        </authorList>
    </citation>
    <scope>NUCLEOTIDE SEQUENCE</scope>
    <source>
        <strain evidence="8">MCCC 1K03223</strain>
    </source>
</reference>
<evidence type="ECO:0000259" key="7">
    <source>
        <dbReference type="Pfam" id="PF24986"/>
    </source>
</evidence>
<dbReference type="Proteomes" id="UP001214043">
    <property type="component" value="Chromosome"/>
</dbReference>
<evidence type="ECO:0000256" key="2">
    <source>
        <dbReference type="ARBA" id="ARBA00022517"/>
    </source>
</evidence>
<dbReference type="InterPro" id="IPR056792">
    <property type="entry name" value="PRC_RimM"/>
</dbReference>
<feature type="domain" description="RimM N-terminal" evidence="6">
    <location>
        <begin position="12"/>
        <end position="91"/>
    </location>
</feature>
<keyword evidence="2 5" id="KW-0690">Ribosome biogenesis</keyword>
<dbReference type="RefSeq" id="WP_274494957.1">
    <property type="nucleotide sequence ID" value="NZ_CP118166.1"/>
</dbReference>
<dbReference type="InterPro" id="IPR036976">
    <property type="entry name" value="RimM_N_sf"/>
</dbReference>
<keyword evidence="1 5" id="KW-0963">Cytoplasm</keyword>
<dbReference type="SUPFAM" id="SSF50447">
    <property type="entry name" value="Translation proteins"/>
    <property type="match status" value="1"/>
</dbReference>
<comment type="similarity">
    <text evidence="5">Belongs to the RimM family.</text>
</comment>
<dbReference type="AlphaFoldDB" id="A0AAE9ZE86"/>
<evidence type="ECO:0000313" key="9">
    <source>
        <dbReference type="Proteomes" id="UP001214043"/>
    </source>
</evidence>
<evidence type="ECO:0000256" key="3">
    <source>
        <dbReference type="ARBA" id="ARBA00022552"/>
    </source>
</evidence>
<name>A0AAE9ZE86_9PROT</name>
<feature type="domain" description="Ribosome maturation factor RimM PRC barrel" evidence="7">
    <location>
        <begin position="104"/>
        <end position="167"/>
    </location>
</feature>
<organism evidence="8 9">
    <name type="scientific">Hyphococcus flavus</name>
    <dbReference type="NCBI Taxonomy" id="1866326"/>
    <lineage>
        <taxon>Bacteria</taxon>
        <taxon>Pseudomonadati</taxon>
        <taxon>Pseudomonadota</taxon>
        <taxon>Alphaproteobacteria</taxon>
        <taxon>Parvularculales</taxon>
        <taxon>Parvularculaceae</taxon>
        <taxon>Hyphococcus</taxon>
    </lineage>
</organism>
<gene>
    <name evidence="5 8" type="primary">rimM</name>
    <name evidence="8" type="ORF">PUV54_07295</name>
</gene>
<dbReference type="KEGG" id="hfl:PUV54_07295"/>
<dbReference type="GO" id="GO:0043022">
    <property type="term" value="F:ribosome binding"/>
    <property type="evidence" value="ECO:0007669"/>
    <property type="project" value="InterPro"/>
</dbReference>
<dbReference type="Pfam" id="PF24986">
    <property type="entry name" value="PRC_RimM"/>
    <property type="match status" value="1"/>
</dbReference>
<dbReference type="EMBL" id="CP118166">
    <property type="protein sequence ID" value="WDI33001.1"/>
    <property type="molecule type" value="Genomic_DNA"/>
</dbReference>
<keyword evidence="4 5" id="KW-0143">Chaperone</keyword>
<evidence type="ECO:0000313" key="8">
    <source>
        <dbReference type="EMBL" id="WDI33001.1"/>
    </source>
</evidence>
<dbReference type="InterPro" id="IPR009000">
    <property type="entry name" value="Transl_B-barrel_sf"/>
</dbReference>
<dbReference type="NCBIfam" id="TIGR02273">
    <property type="entry name" value="16S_RimM"/>
    <property type="match status" value="1"/>
</dbReference>
<dbReference type="Gene3D" id="2.40.30.60">
    <property type="entry name" value="RimM"/>
    <property type="match status" value="1"/>
</dbReference>
<protein>
    <recommendedName>
        <fullName evidence="5">Ribosome maturation factor RimM</fullName>
    </recommendedName>
</protein>
<keyword evidence="3 5" id="KW-0698">rRNA processing</keyword>
<dbReference type="Pfam" id="PF01782">
    <property type="entry name" value="RimM"/>
    <property type="match status" value="1"/>
</dbReference>
<evidence type="ECO:0000256" key="5">
    <source>
        <dbReference type="HAMAP-Rule" id="MF_00014"/>
    </source>
</evidence>
<comment type="function">
    <text evidence="5">An accessory protein needed during the final step in the assembly of 30S ribosomal subunit, possibly for assembly of the head region. Essential for efficient processing of 16S rRNA. May be needed both before and after RbfA during the maturation of 16S rRNA. It has affinity for free ribosomal 30S subunits but not for 70S ribosomes.</text>
</comment>
<accession>A0AAE9ZE86</accession>
<dbReference type="Gene3D" id="2.30.30.240">
    <property type="entry name" value="PRC-barrel domain"/>
    <property type="match status" value="1"/>
</dbReference>
<dbReference type="SUPFAM" id="SSF50346">
    <property type="entry name" value="PRC-barrel domain"/>
    <property type="match status" value="1"/>
</dbReference>